<evidence type="ECO:0000313" key="2">
    <source>
        <dbReference type="Proteomes" id="UP000600918"/>
    </source>
</evidence>
<name>A0A834P066_VESPE</name>
<comment type="caution">
    <text evidence="1">The sequence shown here is derived from an EMBL/GenBank/DDBJ whole genome shotgun (WGS) entry which is preliminary data.</text>
</comment>
<keyword evidence="2" id="KW-1185">Reference proteome</keyword>
<dbReference type="Proteomes" id="UP000600918">
    <property type="component" value="Unassembled WGS sequence"/>
</dbReference>
<gene>
    <name evidence="1" type="ORF">H0235_008502</name>
</gene>
<dbReference type="EMBL" id="JACSDY010000007">
    <property type="protein sequence ID" value="KAF7423219.1"/>
    <property type="molecule type" value="Genomic_DNA"/>
</dbReference>
<dbReference type="AlphaFoldDB" id="A0A834P066"/>
<sequence length="112" mass="12763">MKSSHANYRRCSMIPMVVEAPDEGVQENDAMDVRGKRDATGFHSSSLSPSMSLRDIDARTPGSLLLLLYTPTTIAIYREKTTISRHWHALDDEGRWLTLGYNNVMEYSPFQR</sequence>
<reference evidence="1" key="1">
    <citation type="journal article" date="2020" name="G3 (Bethesda)">
        <title>High-Quality Assemblies for Three Invasive Social Wasps from the &lt;i&gt;Vespula&lt;/i&gt; Genus.</title>
        <authorList>
            <person name="Harrop T.W.R."/>
            <person name="Guhlin J."/>
            <person name="McLaughlin G.M."/>
            <person name="Permina E."/>
            <person name="Stockwell P."/>
            <person name="Gilligan J."/>
            <person name="Le Lec M.F."/>
            <person name="Gruber M.A.M."/>
            <person name="Quinn O."/>
            <person name="Lovegrove M."/>
            <person name="Duncan E.J."/>
            <person name="Remnant E.J."/>
            <person name="Van Eeckhoven J."/>
            <person name="Graham B."/>
            <person name="Knapp R.A."/>
            <person name="Langford K.W."/>
            <person name="Kronenberg Z."/>
            <person name="Press M.O."/>
            <person name="Eacker S.M."/>
            <person name="Wilson-Rankin E.E."/>
            <person name="Purcell J."/>
            <person name="Lester P.J."/>
            <person name="Dearden P.K."/>
        </authorList>
    </citation>
    <scope>NUCLEOTIDE SEQUENCE</scope>
    <source>
        <strain evidence="1">Volc-1</strain>
    </source>
</reference>
<accession>A0A834P066</accession>
<evidence type="ECO:0000313" key="1">
    <source>
        <dbReference type="EMBL" id="KAF7423219.1"/>
    </source>
</evidence>
<protein>
    <submittedName>
        <fullName evidence="1">Uncharacterized protein</fullName>
    </submittedName>
</protein>
<organism evidence="1 2">
    <name type="scientific">Vespula pensylvanica</name>
    <name type="common">Western yellow jacket</name>
    <name type="synonym">Wasp</name>
    <dbReference type="NCBI Taxonomy" id="30213"/>
    <lineage>
        <taxon>Eukaryota</taxon>
        <taxon>Metazoa</taxon>
        <taxon>Ecdysozoa</taxon>
        <taxon>Arthropoda</taxon>
        <taxon>Hexapoda</taxon>
        <taxon>Insecta</taxon>
        <taxon>Pterygota</taxon>
        <taxon>Neoptera</taxon>
        <taxon>Endopterygota</taxon>
        <taxon>Hymenoptera</taxon>
        <taxon>Apocrita</taxon>
        <taxon>Aculeata</taxon>
        <taxon>Vespoidea</taxon>
        <taxon>Vespidae</taxon>
        <taxon>Vespinae</taxon>
        <taxon>Vespula</taxon>
    </lineage>
</organism>
<proteinExistence type="predicted"/>